<comment type="caution">
    <text evidence="1">The sequence shown here is derived from an EMBL/GenBank/DDBJ whole genome shotgun (WGS) entry which is preliminary data.</text>
</comment>
<dbReference type="EMBL" id="JBFRCH010000028">
    <property type="protein sequence ID" value="MEX3936171.1"/>
    <property type="molecule type" value="Genomic_DNA"/>
</dbReference>
<accession>A0ACC6U947</accession>
<reference evidence="1" key="1">
    <citation type="submission" date="2024-07" db="EMBL/GenBank/DDBJ databases">
        <title>A survey of Mimosa microsymbionts across Brazilian biomes reveals a high diversity of Paraburkholderia nodulating endemic species, but also that Cupriavidus is common as a symbiont of widespread species.</title>
        <authorList>
            <person name="Rouws L."/>
            <person name="Barauna A."/>
            <person name="Beukes C."/>
            <person name="Rouws J.R.C."/>
            <person name="De Faria S.M."/>
            <person name="Gross E."/>
            <person name="Bueno Dos Reis Junior F."/>
            <person name="Simon M.F."/>
            <person name="Maluk M."/>
            <person name="Odee D.W."/>
            <person name="Kenicer G."/>
            <person name="Young J.P.W."/>
            <person name="Reis V.M."/>
            <person name="Zilli J."/>
            <person name="James E.K."/>
        </authorList>
    </citation>
    <scope>NUCLEOTIDE SEQUENCE</scope>
    <source>
        <strain evidence="1">EG181B</strain>
    </source>
</reference>
<proteinExistence type="predicted"/>
<keyword evidence="2" id="KW-1185">Reference proteome</keyword>
<protein>
    <submittedName>
        <fullName evidence="1">FMN-dependent NADH-azoreductase</fullName>
    </submittedName>
</protein>
<evidence type="ECO:0000313" key="1">
    <source>
        <dbReference type="EMBL" id="MEX3936171.1"/>
    </source>
</evidence>
<sequence length="230" mass="25552">MPDLSLFSKQRNAHTMTTLLHIDASARNGRSLSRKLSGAFIDAWIQIEPAAEIITRDVGANPPPIITEDWIAAVFTPQENVTREQREIMRLSDELIDEIDRADLIVIGTPMYNYGMPAALKSWFDKVIRIGKTFTFDLARGDFPLEPVMRGKKLVILSSHGEFGFGPGGVREKMNHLETHILTCAHYLGVEESHAISISYQEFGDARHVASVANAFAAVPVLVRELAAVR</sequence>
<evidence type="ECO:0000313" key="2">
    <source>
        <dbReference type="Proteomes" id="UP001558850"/>
    </source>
</evidence>
<name>A0ACC6U947_9BURK</name>
<gene>
    <name evidence="1" type="ORF">AB4Y32_31035</name>
</gene>
<organism evidence="1 2">
    <name type="scientific">Paraburkholderia phymatum</name>
    <dbReference type="NCBI Taxonomy" id="148447"/>
    <lineage>
        <taxon>Bacteria</taxon>
        <taxon>Pseudomonadati</taxon>
        <taxon>Pseudomonadota</taxon>
        <taxon>Betaproteobacteria</taxon>
        <taxon>Burkholderiales</taxon>
        <taxon>Burkholderiaceae</taxon>
        <taxon>Paraburkholderia</taxon>
    </lineage>
</organism>
<dbReference type="Proteomes" id="UP001558850">
    <property type="component" value="Unassembled WGS sequence"/>
</dbReference>